<organism evidence="2 3">
    <name type="scientific">Arthrobotrys musiformis</name>
    <dbReference type="NCBI Taxonomy" id="47236"/>
    <lineage>
        <taxon>Eukaryota</taxon>
        <taxon>Fungi</taxon>
        <taxon>Dikarya</taxon>
        <taxon>Ascomycota</taxon>
        <taxon>Pezizomycotina</taxon>
        <taxon>Orbiliomycetes</taxon>
        <taxon>Orbiliales</taxon>
        <taxon>Orbiliaceae</taxon>
        <taxon>Arthrobotrys</taxon>
    </lineage>
</organism>
<dbReference type="EMBL" id="JAVHJL010000007">
    <property type="protein sequence ID" value="KAK6499899.1"/>
    <property type="molecule type" value="Genomic_DNA"/>
</dbReference>
<sequence>MHFFKIAAVITGASLVSGQLVRVVAGTEGASVPGLGIDAVVDGTPRDCIVNACGAQADTAIIRDDESRAGRSVSWSPNGMFKFCPN</sequence>
<comment type="caution">
    <text evidence="2">The sequence shown here is derived from an EMBL/GenBank/DDBJ whole genome shotgun (WGS) entry which is preliminary data.</text>
</comment>
<keyword evidence="1" id="KW-0732">Signal</keyword>
<accession>A0AAV9W345</accession>
<evidence type="ECO:0000313" key="2">
    <source>
        <dbReference type="EMBL" id="KAK6499899.1"/>
    </source>
</evidence>
<feature type="chain" id="PRO_5043676247" evidence="1">
    <location>
        <begin position="19"/>
        <end position="86"/>
    </location>
</feature>
<gene>
    <name evidence="2" type="ORF">TWF481_010255</name>
</gene>
<dbReference type="Proteomes" id="UP001370758">
    <property type="component" value="Unassembled WGS sequence"/>
</dbReference>
<evidence type="ECO:0000313" key="3">
    <source>
        <dbReference type="Proteomes" id="UP001370758"/>
    </source>
</evidence>
<dbReference type="AlphaFoldDB" id="A0AAV9W345"/>
<reference evidence="2 3" key="1">
    <citation type="submission" date="2023-08" db="EMBL/GenBank/DDBJ databases">
        <authorList>
            <person name="Palmer J.M."/>
        </authorList>
    </citation>
    <scope>NUCLEOTIDE SEQUENCE [LARGE SCALE GENOMIC DNA]</scope>
    <source>
        <strain evidence="2 3">TWF481</strain>
    </source>
</reference>
<feature type="signal peptide" evidence="1">
    <location>
        <begin position="1"/>
        <end position="18"/>
    </location>
</feature>
<proteinExistence type="predicted"/>
<keyword evidence="3" id="KW-1185">Reference proteome</keyword>
<evidence type="ECO:0000256" key="1">
    <source>
        <dbReference type="SAM" id="SignalP"/>
    </source>
</evidence>
<name>A0AAV9W345_9PEZI</name>
<protein>
    <submittedName>
        <fullName evidence="2">Uncharacterized protein</fullName>
    </submittedName>
</protein>